<keyword evidence="2" id="KW-1185">Reference proteome</keyword>
<reference evidence="1 2" key="1">
    <citation type="submission" date="2019-04" db="EMBL/GenBank/DDBJ databases">
        <authorList>
            <person name="Feng G."/>
            <person name="Zhang J."/>
            <person name="Zhu H."/>
        </authorList>
    </citation>
    <scope>NUCLEOTIDE SEQUENCE [LARGE SCALE GENOMIC DNA]</scope>
    <source>
        <strain evidence="1 2">JCM 31653</strain>
    </source>
</reference>
<dbReference type="Pfam" id="PF01663">
    <property type="entry name" value="Phosphodiest"/>
    <property type="match status" value="1"/>
</dbReference>
<organism evidence="1 2">
    <name type="scientific">Hymenobacter aquaticus</name>
    <dbReference type="NCBI Taxonomy" id="1867101"/>
    <lineage>
        <taxon>Bacteria</taxon>
        <taxon>Pseudomonadati</taxon>
        <taxon>Bacteroidota</taxon>
        <taxon>Cytophagia</taxon>
        <taxon>Cytophagales</taxon>
        <taxon>Hymenobacteraceae</taxon>
        <taxon>Hymenobacter</taxon>
    </lineage>
</organism>
<proteinExistence type="predicted"/>
<dbReference type="InterPro" id="IPR002591">
    <property type="entry name" value="Phosphodiest/P_Trfase"/>
</dbReference>
<name>A0A4Z0PX00_9BACT</name>
<comment type="caution">
    <text evidence="1">The sequence shown here is derived from an EMBL/GenBank/DDBJ whole genome shotgun (WGS) entry which is preliminary data.</text>
</comment>
<dbReference type="PANTHER" id="PTHR10151:SF120">
    <property type="entry name" value="BIS(5'-ADENOSYL)-TRIPHOSPHATASE"/>
    <property type="match status" value="1"/>
</dbReference>
<protein>
    <submittedName>
        <fullName evidence="1">Alkaline phosphatase family protein</fullName>
    </submittedName>
</protein>
<gene>
    <name evidence="1" type="ORF">E5K00_18870</name>
</gene>
<dbReference type="Gene3D" id="3.40.720.10">
    <property type="entry name" value="Alkaline Phosphatase, subunit A"/>
    <property type="match status" value="1"/>
</dbReference>
<accession>A0A4Z0PX00</accession>
<dbReference type="EMBL" id="SRLC01000002">
    <property type="protein sequence ID" value="TGE22308.1"/>
    <property type="molecule type" value="Genomic_DNA"/>
</dbReference>
<dbReference type="Proteomes" id="UP000297549">
    <property type="component" value="Unassembled WGS sequence"/>
</dbReference>
<sequence>MRKTVVINVVGLTPAALGENTPFLRSWAAQAAVATVGHVLPAVTCSVQATYLTGKWPSEHGIVANGWYFRDEAEPRLWRQSNHLVEAPKLWEVARAQDPSFTCANICWWYAMYSSADYTVTPRPQYLADGRKLPDCYTYPMELRPKLEAKLGTFPLFDFWGPRTSIKSSRWIAEAAMETDRLHDPTLTLVYLPHLDYNAQRYGPADARVSADLREIDAVCRDLTTYFEGRGAQVLFVSEYGIAPVSRPVHLNRVLREHGYLSIREERGLELLDAGTCRAFALADHQLAHVYVNDKNQLAAVRQLLAAVPGVEKVIGPEEKAAYHLDHSRAGELVVVAEKDAWFTYYYWLDDAKAPDFARIVDIHRKPGYDPVEMFTDPRIRFLLPKVALKVLRKKLGFRMLMDIIPLDATLVKGSHGRPPASPSEGPLLMSRNTRLLSKPQLEATEVFDVILAHLRD</sequence>
<dbReference type="RefSeq" id="WP_135464827.1">
    <property type="nucleotide sequence ID" value="NZ_SRLC01000002.1"/>
</dbReference>
<dbReference type="GO" id="GO:0016787">
    <property type="term" value="F:hydrolase activity"/>
    <property type="evidence" value="ECO:0007669"/>
    <property type="project" value="UniProtKB-ARBA"/>
</dbReference>
<dbReference type="OrthoDB" id="9771966at2"/>
<dbReference type="PANTHER" id="PTHR10151">
    <property type="entry name" value="ECTONUCLEOTIDE PYROPHOSPHATASE/PHOSPHODIESTERASE"/>
    <property type="match status" value="1"/>
</dbReference>
<dbReference type="InterPro" id="IPR017850">
    <property type="entry name" value="Alkaline_phosphatase_core_sf"/>
</dbReference>
<dbReference type="SUPFAM" id="SSF53649">
    <property type="entry name" value="Alkaline phosphatase-like"/>
    <property type="match status" value="1"/>
</dbReference>
<dbReference type="CDD" id="cd16018">
    <property type="entry name" value="Enpp"/>
    <property type="match status" value="1"/>
</dbReference>
<evidence type="ECO:0000313" key="2">
    <source>
        <dbReference type="Proteomes" id="UP000297549"/>
    </source>
</evidence>
<evidence type="ECO:0000313" key="1">
    <source>
        <dbReference type="EMBL" id="TGE22308.1"/>
    </source>
</evidence>
<dbReference type="AlphaFoldDB" id="A0A4Z0PX00"/>